<dbReference type="InterPro" id="IPR011047">
    <property type="entry name" value="Quinoprotein_ADH-like_sf"/>
</dbReference>
<feature type="domain" description="Pyrrolo-quinoline quinone repeat" evidence="1">
    <location>
        <begin position="308"/>
        <end position="403"/>
    </location>
</feature>
<dbReference type="SMART" id="SM00564">
    <property type="entry name" value="PQQ"/>
    <property type="match status" value="4"/>
</dbReference>
<dbReference type="InterPro" id="IPR002372">
    <property type="entry name" value="PQQ_rpt_dom"/>
</dbReference>
<sequence length="442" mass="46261">MTTPGLRGLIVAAVAALVTGIGAVVVLSQPADTTRKITGTNSAAPGLAWSVSAAELSGSADAVFRSPVFGTEFDSGSSGFVATDDILVTVVGTEDASTLYGIDAYDGSIRWRAPAADLGGCADVPVDGHLVCFTGFSADGTAVVGYDLSTGQSTRTPIDWSPFAIAATQDRVYLVEGNAEDDDVRVRAGTLQDPDRFWTTQFALGGAWEDVLMDIIIDVTHGQGVLALSSDLAGFALDTGATTWTTTRMGCGWSSALAGALVRRVSCDTGTDILDRSGKPLPTTETPGRTLLDHPADDTIPVVLGNHAYDRRTGATVWTSPDLEATSTSTLVAVVDDTALLADPEAQTLTALDMHTGHRRWQRPHSTPIETVATTTDSIVITHPTGLTALDPTTGDPLWDIPFRAIHSDPYALTANGTPLSQPDDRLVYVSARTAIGLRPLP</sequence>
<name>A0A846W1G2_9NOCA</name>
<evidence type="ECO:0000313" key="2">
    <source>
        <dbReference type="EMBL" id="NKX86507.1"/>
    </source>
</evidence>
<evidence type="ECO:0000313" key="3">
    <source>
        <dbReference type="Proteomes" id="UP000572007"/>
    </source>
</evidence>
<dbReference type="PANTHER" id="PTHR34512">
    <property type="entry name" value="CELL SURFACE PROTEIN"/>
    <property type="match status" value="1"/>
</dbReference>
<dbReference type="Pfam" id="PF13360">
    <property type="entry name" value="PQQ_2"/>
    <property type="match status" value="1"/>
</dbReference>
<accession>A0A846W1G2</accession>
<dbReference type="InterPro" id="IPR018391">
    <property type="entry name" value="PQQ_b-propeller_rpt"/>
</dbReference>
<gene>
    <name evidence="2" type="ORF">HGA10_04155</name>
</gene>
<comment type="caution">
    <text evidence="2">The sequence shown here is derived from an EMBL/GenBank/DDBJ whole genome shotgun (WGS) entry which is preliminary data.</text>
</comment>
<keyword evidence="3" id="KW-1185">Reference proteome</keyword>
<dbReference type="Proteomes" id="UP000572007">
    <property type="component" value="Unassembled WGS sequence"/>
</dbReference>
<proteinExistence type="predicted"/>
<dbReference type="AlphaFoldDB" id="A0A846W1G2"/>
<protein>
    <submittedName>
        <fullName evidence="2">PQQ-binding-like beta-propeller repeat protein</fullName>
    </submittedName>
</protein>
<dbReference type="RefSeq" id="WP_067638850.1">
    <property type="nucleotide sequence ID" value="NZ_JAAXOM010000001.1"/>
</dbReference>
<dbReference type="PANTHER" id="PTHR34512:SF30">
    <property type="entry name" value="OUTER MEMBRANE PROTEIN ASSEMBLY FACTOR BAMB"/>
    <property type="match status" value="1"/>
</dbReference>
<dbReference type="Gene3D" id="2.130.10.10">
    <property type="entry name" value="YVTN repeat-like/Quinoprotein amine dehydrogenase"/>
    <property type="match status" value="2"/>
</dbReference>
<dbReference type="EMBL" id="JAAXOM010000001">
    <property type="protein sequence ID" value="NKX86507.1"/>
    <property type="molecule type" value="Genomic_DNA"/>
</dbReference>
<organism evidence="2 3">
    <name type="scientific">Nocardia coubleae</name>
    <dbReference type="NCBI Taxonomy" id="356147"/>
    <lineage>
        <taxon>Bacteria</taxon>
        <taxon>Bacillati</taxon>
        <taxon>Actinomycetota</taxon>
        <taxon>Actinomycetes</taxon>
        <taxon>Mycobacteriales</taxon>
        <taxon>Nocardiaceae</taxon>
        <taxon>Nocardia</taxon>
    </lineage>
</organism>
<dbReference type="SUPFAM" id="SSF50998">
    <property type="entry name" value="Quinoprotein alcohol dehydrogenase-like"/>
    <property type="match status" value="1"/>
</dbReference>
<evidence type="ECO:0000259" key="1">
    <source>
        <dbReference type="Pfam" id="PF13360"/>
    </source>
</evidence>
<reference evidence="2 3" key="1">
    <citation type="submission" date="2020-04" db="EMBL/GenBank/DDBJ databases">
        <title>MicrobeNet Type strains.</title>
        <authorList>
            <person name="Nicholson A.C."/>
        </authorList>
    </citation>
    <scope>NUCLEOTIDE SEQUENCE [LARGE SCALE GENOMIC DNA]</scope>
    <source>
        <strain evidence="2 3">DSM 44960</strain>
    </source>
</reference>
<dbReference type="InterPro" id="IPR015943">
    <property type="entry name" value="WD40/YVTN_repeat-like_dom_sf"/>
</dbReference>